<dbReference type="SUPFAM" id="SSF51206">
    <property type="entry name" value="cAMP-binding domain-like"/>
    <property type="match status" value="1"/>
</dbReference>
<dbReference type="Gene3D" id="2.60.120.10">
    <property type="entry name" value="Jelly Rolls"/>
    <property type="match status" value="1"/>
</dbReference>
<dbReference type="Pfam" id="PF00027">
    <property type="entry name" value="cNMP_binding"/>
    <property type="match status" value="1"/>
</dbReference>
<proteinExistence type="predicted"/>
<keyword evidence="3" id="KW-1185">Reference proteome</keyword>
<dbReference type="Proteomes" id="UP000187941">
    <property type="component" value="Chromosome"/>
</dbReference>
<dbReference type="CDD" id="cd00038">
    <property type="entry name" value="CAP_ED"/>
    <property type="match status" value="1"/>
</dbReference>
<protein>
    <recommendedName>
        <fullName evidence="1">Cyclic nucleotide-binding domain-containing protein</fullName>
    </recommendedName>
</protein>
<organism evidence="2 3">
    <name type="scientific">Spirosoma montaniterrae</name>
    <dbReference type="NCBI Taxonomy" id="1178516"/>
    <lineage>
        <taxon>Bacteria</taxon>
        <taxon>Pseudomonadati</taxon>
        <taxon>Bacteroidota</taxon>
        <taxon>Cytophagia</taxon>
        <taxon>Cytophagales</taxon>
        <taxon>Cytophagaceae</taxon>
        <taxon>Spirosoma</taxon>
    </lineage>
</organism>
<dbReference type="InterPro" id="IPR000595">
    <property type="entry name" value="cNMP-bd_dom"/>
</dbReference>
<evidence type="ECO:0000313" key="2">
    <source>
        <dbReference type="EMBL" id="AQG78005.1"/>
    </source>
</evidence>
<dbReference type="STRING" id="1178516.AWR27_00745"/>
<dbReference type="InterPro" id="IPR018490">
    <property type="entry name" value="cNMP-bd_dom_sf"/>
</dbReference>
<dbReference type="SMART" id="SM00100">
    <property type="entry name" value="cNMP"/>
    <property type="match status" value="1"/>
</dbReference>
<dbReference type="EMBL" id="CP014263">
    <property type="protein sequence ID" value="AQG78005.1"/>
    <property type="molecule type" value="Genomic_DNA"/>
</dbReference>
<feature type="domain" description="Cyclic nucleotide-binding" evidence="1">
    <location>
        <begin position="11"/>
        <end position="113"/>
    </location>
</feature>
<accession>A0A1P9WRK0</accession>
<evidence type="ECO:0000259" key="1">
    <source>
        <dbReference type="PROSITE" id="PS50042"/>
    </source>
</evidence>
<reference evidence="2 3" key="1">
    <citation type="submission" date="2016-01" db="EMBL/GenBank/DDBJ databases">
        <authorList>
            <person name="Oliw E.H."/>
        </authorList>
    </citation>
    <scope>NUCLEOTIDE SEQUENCE [LARGE SCALE GENOMIC DNA]</scope>
    <source>
        <strain evidence="2 3">DY10</strain>
    </source>
</reference>
<dbReference type="InterPro" id="IPR014710">
    <property type="entry name" value="RmlC-like_jellyroll"/>
</dbReference>
<sequence length="196" mass="22467">MYDTLKATVQSVQPLSEAEWALMLPMFRYQAVKKGEQILQAGQVCHTIDFIAEGALRIFFNYDGKDISRQFFFERAFVTELGSFLTQQPSRYNIDAVEPCKLLSISYADLNDLYEKSASFLKFGKLMSDQTAIFVINRNIELATTSAKERYLALMHERPKVMSRVPLHMIASYLNITPEALSRLRRDIAKTDFSAQ</sequence>
<dbReference type="PROSITE" id="PS50042">
    <property type="entry name" value="CNMP_BINDING_3"/>
    <property type="match status" value="1"/>
</dbReference>
<gene>
    <name evidence="2" type="ORF">AWR27_00745</name>
</gene>
<dbReference type="KEGG" id="smon:AWR27_00745"/>
<dbReference type="AlphaFoldDB" id="A0A1P9WRK0"/>
<name>A0A1P9WRK0_9BACT</name>
<evidence type="ECO:0000313" key="3">
    <source>
        <dbReference type="Proteomes" id="UP000187941"/>
    </source>
</evidence>